<organism evidence="2 3">
    <name type="scientific">Phascolomyces articulosus</name>
    <dbReference type="NCBI Taxonomy" id="60185"/>
    <lineage>
        <taxon>Eukaryota</taxon>
        <taxon>Fungi</taxon>
        <taxon>Fungi incertae sedis</taxon>
        <taxon>Mucoromycota</taxon>
        <taxon>Mucoromycotina</taxon>
        <taxon>Mucoromycetes</taxon>
        <taxon>Mucorales</taxon>
        <taxon>Lichtheimiaceae</taxon>
        <taxon>Phascolomyces</taxon>
    </lineage>
</organism>
<reference evidence="2" key="2">
    <citation type="submission" date="2023-02" db="EMBL/GenBank/DDBJ databases">
        <authorList>
            <consortium name="DOE Joint Genome Institute"/>
            <person name="Mondo S.J."/>
            <person name="Chang Y."/>
            <person name="Wang Y."/>
            <person name="Ahrendt S."/>
            <person name="Andreopoulos W."/>
            <person name="Barry K."/>
            <person name="Beard J."/>
            <person name="Benny G.L."/>
            <person name="Blankenship S."/>
            <person name="Bonito G."/>
            <person name="Cuomo C."/>
            <person name="Desiro A."/>
            <person name="Gervers K.A."/>
            <person name="Hundley H."/>
            <person name="Kuo A."/>
            <person name="LaButti K."/>
            <person name="Lang B.F."/>
            <person name="Lipzen A."/>
            <person name="O'Donnell K."/>
            <person name="Pangilinan J."/>
            <person name="Reynolds N."/>
            <person name="Sandor L."/>
            <person name="Smith M.W."/>
            <person name="Tsang A."/>
            <person name="Grigoriev I.V."/>
            <person name="Stajich J.E."/>
            <person name="Spatafora J.W."/>
        </authorList>
    </citation>
    <scope>NUCLEOTIDE SEQUENCE</scope>
    <source>
        <strain evidence="2">RSA 2281</strain>
    </source>
</reference>
<keyword evidence="1" id="KW-1133">Transmembrane helix</keyword>
<dbReference type="EMBL" id="JAIXMP010000027">
    <property type="protein sequence ID" value="KAI9252984.1"/>
    <property type="molecule type" value="Genomic_DNA"/>
</dbReference>
<accession>A0AAD5JT15</accession>
<name>A0AAD5JT15_9FUNG</name>
<dbReference type="AlphaFoldDB" id="A0AAD5JT15"/>
<reference evidence="2" key="1">
    <citation type="journal article" date="2022" name="IScience">
        <title>Evolution of zygomycete secretomes and the origins of terrestrial fungal ecologies.</title>
        <authorList>
            <person name="Chang Y."/>
            <person name="Wang Y."/>
            <person name="Mondo S."/>
            <person name="Ahrendt S."/>
            <person name="Andreopoulos W."/>
            <person name="Barry K."/>
            <person name="Beard J."/>
            <person name="Benny G.L."/>
            <person name="Blankenship S."/>
            <person name="Bonito G."/>
            <person name="Cuomo C."/>
            <person name="Desiro A."/>
            <person name="Gervers K.A."/>
            <person name="Hundley H."/>
            <person name="Kuo A."/>
            <person name="LaButti K."/>
            <person name="Lang B.F."/>
            <person name="Lipzen A."/>
            <person name="O'Donnell K."/>
            <person name="Pangilinan J."/>
            <person name="Reynolds N."/>
            <person name="Sandor L."/>
            <person name="Smith M.E."/>
            <person name="Tsang A."/>
            <person name="Grigoriev I.V."/>
            <person name="Stajich J.E."/>
            <person name="Spatafora J.W."/>
        </authorList>
    </citation>
    <scope>NUCLEOTIDE SEQUENCE</scope>
    <source>
        <strain evidence="2">RSA 2281</strain>
    </source>
</reference>
<evidence type="ECO:0000313" key="3">
    <source>
        <dbReference type="Proteomes" id="UP001209540"/>
    </source>
</evidence>
<keyword evidence="3" id="KW-1185">Reference proteome</keyword>
<evidence type="ECO:0000256" key="1">
    <source>
        <dbReference type="SAM" id="Phobius"/>
    </source>
</evidence>
<dbReference type="Proteomes" id="UP001209540">
    <property type="component" value="Unassembled WGS sequence"/>
</dbReference>
<proteinExistence type="predicted"/>
<evidence type="ECO:0000313" key="2">
    <source>
        <dbReference type="EMBL" id="KAI9252984.1"/>
    </source>
</evidence>
<keyword evidence="1" id="KW-0812">Transmembrane</keyword>
<keyword evidence="1" id="KW-0472">Membrane</keyword>
<gene>
    <name evidence="2" type="ORF">BDA99DRAFT_563286</name>
</gene>
<sequence>MVPAYASRFRVDESPQAIWNGQQVLHEWRTSCKRNISVTTLENQEHLCCFFLFMSLGFGSYALGRTVYLR</sequence>
<protein>
    <submittedName>
        <fullName evidence="2">Uncharacterized protein</fullName>
    </submittedName>
</protein>
<feature type="transmembrane region" description="Helical" evidence="1">
    <location>
        <begin position="47"/>
        <end position="64"/>
    </location>
</feature>
<comment type="caution">
    <text evidence="2">The sequence shown here is derived from an EMBL/GenBank/DDBJ whole genome shotgun (WGS) entry which is preliminary data.</text>
</comment>